<protein>
    <recommendedName>
        <fullName evidence="4">AB hydrolase-1 domain-containing protein</fullName>
    </recommendedName>
</protein>
<sequence length="373" mass="42305">MSFGRWLLFFTYLGLVQAEANSASSFKPSQYPKKTAHCKATRRAPVEEAVDIQLKYVDINPEASTTLIMVHGWPSLWSTWSNQILEFQEDYHLIAPELRGFGESTHPGDTKSSGTMGDMVGDLVCILEHAKVSSAICMGHDWGSTICYEAARSRPDIFTGVVGAVVPYIPSSGPFVPIKNLLPIFPSLTYQLFFDLQTEKAVAELDKDIRRTTRATLRTAKNHPPTAFLKDENSFLAAWDHVEEIPPVSFFTQEEEDYFVEQYSINGFKHTLQFYTTENRHEGWRHAHFQGNHTISQPVLAIYPKEDPVADWLVAATVLKSADYLPDLTTEVLPGAHWVHLEYPKEFNELVRKWLDRTFNHSINDNSGSHDEL</sequence>
<evidence type="ECO:0000259" key="4">
    <source>
        <dbReference type="Pfam" id="PF00561"/>
    </source>
</evidence>
<organism evidence="5 6">
    <name type="scientific">Hebeloma cylindrosporum</name>
    <dbReference type="NCBI Taxonomy" id="76867"/>
    <lineage>
        <taxon>Eukaryota</taxon>
        <taxon>Fungi</taxon>
        <taxon>Dikarya</taxon>
        <taxon>Basidiomycota</taxon>
        <taxon>Agaricomycotina</taxon>
        <taxon>Agaricomycetes</taxon>
        <taxon>Agaricomycetidae</taxon>
        <taxon>Agaricales</taxon>
        <taxon>Agaricineae</taxon>
        <taxon>Hymenogastraceae</taxon>
        <taxon>Hebeloma</taxon>
    </lineage>
</organism>
<keyword evidence="1" id="KW-0378">Hydrolase</keyword>
<reference evidence="6" key="2">
    <citation type="submission" date="2015-01" db="EMBL/GenBank/DDBJ databases">
        <title>Evolutionary Origins and Diversification of the Mycorrhizal Mutualists.</title>
        <authorList>
            <consortium name="DOE Joint Genome Institute"/>
            <consortium name="Mycorrhizal Genomics Consortium"/>
            <person name="Kohler A."/>
            <person name="Kuo A."/>
            <person name="Nagy L.G."/>
            <person name="Floudas D."/>
            <person name="Copeland A."/>
            <person name="Barry K.W."/>
            <person name="Cichocki N."/>
            <person name="Veneault-Fourrey C."/>
            <person name="LaButti K."/>
            <person name="Lindquist E.A."/>
            <person name="Lipzen A."/>
            <person name="Lundell T."/>
            <person name="Morin E."/>
            <person name="Murat C."/>
            <person name="Riley R."/>
            <person name="Ohm R."/>
            <person name="Sun H."/>
            <person name="Tunlid A."/>
            <person name="Henrissat B."/>
            <person name="Grigoriev I.V."/>
            <person name="Hibbett D.S."/>
            <person name="Martin F."/>
        </authorList>
    </citation>
    <scope>NUCLEOTIDE SEQUENCE [LARGE SCALE GENOMIC DNA]</scope>
    <source>
        <strain evidence="6">h7</strain>
    </source>
</reference>
<evidence type="ECO:0000313" key="6">
    <source>
        <dbReference type="Proteomes" id="UP000053424"/>
    </source>
</evidence>
<dbReference type="EMBL" id="KN831777">
    <property type="protein sequence ID" value="KIM42734.1"/>
    <property type="molecule type" value="Genomic_DNA"/>
</dbReference>
<dbReference type="SUPFAM" id="SSF53474">
    <property type="entry name" value="alpha/beta-Hydrolases"/>
    <property type="match status" value="1"/>
</dbReference>
<evidence type="ECO:0000313" key="5">
    <source>
        <dbReference type="EMBL" id="KIM42734.1"/>
    </source>
</evidence>
<dbReference type="HOGENOM" id="CLU_020336_7_5_1"/>
<keyword evidence="3" id="KW-0732">Signal</keyword>
<dbReference type="InterPro" id="IPR000639">
    <property type="entry name" value="Epox_hydrolase-like"/>
</dbReference>
<dbReference type="Gene3D" id="3.40.50.1820">
    <property type="entry name" value="alpha/beta hydrolase"/>
    <property type="match status" value="1"/>
</dbReference>
<evidence type="ECO:0000256" key="2">
    <source>
        <dbReference type="ARBA" id="ARBA00038334"/>
    </source>
</evidence>
<dbReference type="GO" id="GO:0016787">
    <property type="term" value="F:hydrolase activity"/>
    <property type="evidence" value="ECO:0007669"/>
    <property type="project" value="UniProtKB-KW"/>
</dbReference>
<reference evidence="5 6" key="1">
    <citation type="submission" date="2014-04" db="EMBL/GenBank/DDBJ databases">
        <authorList>
            <consortium name="DOE Joint Genome Institute"/>
            <person name="Kuo A."/>
            <person name="Gay G."/>
            <person name="Dore J."/>
            <person name="Kohler A."/>
            <person name="Nagy L.G."/>
            <person name="Floudas D."/>
            <person name="Copeland A."/>
            <person name="Barry K.W."/>
            <person name="Cichocki N."/>
            <person name="Veneault-Fourrey C."/>
            <person name="LaButti K."/>
            <person name="Lindquist E.A."/>
            <person name="Lipzen A."/>
            <person name="Lundell T."/>
            <person name="Morin E."/>
            <person name="Murat C."/>
            <person name="Sun H."/>
            <person name="Tunlid A."/>
            <person name="Henrissat B."/>
            <person name="Grigoriev I.V."/>
            <person name="Hibbett D.S."/>
            <person name="Martin F."/>
            <person name="Nordberg H.P."/>
            <person name="Cantor M.N."/>
            <person name="Hua S.X."/>
        </authorList>
    </citation>
    <scope>NUCLEOTIDE SEQUENCE [LARGE SCALE GENOMIC DNA]</scope>
    <source>
        <strain evidence="6">h7</strain>
    </source>
</reference>
<dbReference type="InterPro" id="IPR000073">
    <property type="entry name" value="AB_hydrolase_1"/>
</dbReference>
<keyword evidence="6" id="KW-1185">Reference proteome</keyword>
<evidence type="ECO:0000256" key="1">
    <source>
        <dbReference type="ARBA" id="ARBA00022801"/>
    </source>
</evidence>
<feature type="domain" description="AB hydrolase-1" evidence="4">
    <location>
        <begin position="66"/>
        <end position="342"/>
    </location>
</feature>
<feature type="signal peptide" evidence="3">
    <location>
        <begin position="1"/>
        <end position="18"/>
    </location>
</feature>
<dbReference type="InterPro" id="IPR029058">
    <property type="entry name" value="AB_hydrolase_fold"/>
</dbReference>
<comment type="similarity">
    <text evidence="2">Belongs to the AB hydrolase superfamily. Epoxide hydrolase family.</text>
</comment>
<dbReference type="Proteomes" id="UP000053424">
    <property type="component" value="Unassembled WGS sequence"/>
</dbReference>
<dbReference type="PANTHER" id="PTHR43329">
    <property type="entry name" value="EPOXIDE HYDROLASE"/>
    <property type="match status" value="1"/>
</dbReference>
<accession>A0A0C3CEV9</accession>
<dbReference type="PRINTS" id="PR00412">
    <property type="entry name" value="EPOXHYDRLASE"/>
</dbReference>
<proteinExistence type="inferred from homology"/>
<gene>
    <name evidence="5" type="ORF">M413DRAFT_444402</name>
</gene>
<dbReference type="Pfam" id="PF00561">
    <property type="entry name" value="Abhydrolase_1"/>
    <property type="match status" value="1"/>
</dbReference>
<dbReference type="STRING" id="686832.A0A0C3CEV9"/>
<name>A0A0C3CEV9_HEBCY</name>
<evidence type="ECO:0000256" key="3">
    <source>
        <dbReference type="SAM" id="SignalP"/>
    </source>
</evidence>
<dbReference type="AlphaFoldDB" id="A0A0C3CEV9"/>
<dbReference type="OrthoDB" id="408373at2759"/>
<feature type="chain" id="PRO_5002162524" description="AB hydrolase-1 domain-containing protein" evidence="3">
    <location>
        <begin position="19"/>
        <end position="373"/>
    </location>
</feature>